<dbReference type="GO" id="GO:0006633">
    <property type="term" value="P:fatty acid biosynthetic process"/>
    <property type="evidence" value="ECO:0007669"/>
    <property type="project" value="UniProtKB-KW"/>
</dbReference>
<keyword evidence="7 11" id="KW-0443">Lipid metabolism</keyword>
<dbReference type="FunFam" id="3.90.226.10:FF:000008">
    <property type="entry name" value="Acetyl-coenzyme A carboxylase carboxyl transferase subunit alpha"/>
    <property type="match status" value="1"/>
</dbReference>
<comment type="subcellular location">
    <subcellularLocation>
        <location evidence="11">Cytoplasm</location>
    </subcellularLocation>
</comment>
<dbReference type="InterPro" id="IPR029045">
    <property type="entry name" value="ClpP/crotonase-like_dom_sf"/>
</dbReference>
<sequence>MSLNYLDFELPIAELEAKIEELQNVSRAGELDLGLEEEVSKLKEKSAQMKEKIFSELGAWQVSQLARHPLRPYTRDYIERIFTEFDEFAGDRTFANDPAILGGVARLDGEPVMVIGQQKGRGTAEKIKRNFGMPKPEGYRKALRLMEMAERFKMPIMTFIDTPGAYPGVGAEERGQSEAIARNLKVMAALKVPTICTVIGEGGSGGALAIGVGDRVNMLQYSTYSVISPEGCASILWKSADKAPLAAEAMGVTAERVKELDLINNLVEEPLGGAHRNYDAMARNLKVRLKRDLADLQALSLEEMLDQRYKRLMSFGYC</sequence>
<dbReference type="EC" id="2.1.3.15" evidence="11"/>
<keyword evidence="2 11" id="KW-0444">Lipid biosynthesis</keyword>
<keyword evidence="6 11" id="KW-0067">ATP-binding</keyword>
<keyword evidence="11" id="KW-0963">Cytoplasm</keyword>
<comment type="subunit">
    <text evidence="11">Acetyl-CoA carboxylase is a heterohexamer composed of biotin carboxyl carrier protein (AccB), biotin carboxylase (AccC) and two subunits each of ACCase subunit alpha (AccA) and ACCase subunit beta (AccD).</text>
</comment>
<evidence type="ECO:0000256" key="6">
    <source>
        <dbReference type="ARBA" id="ARBA00022840"/>
    </source>
</evidence>
<dbReference type="GO" id="GO:0003989">
    <property type="term" value="F:acetyl-CoA carboxylase activity"/>
    <property type="evidence" value="ECO:0007669"/>
    <property type="project" value="InterPro"/>
</dbReference>
<dbReference type="PANTHER" id="PTHR42853:SF3">
    <property type="entry name" value="ACETYL-COENZYME A CARBOXYLASE CARBOXYL TRANSFERASE SUBUNIT ALPHA, CHLOROPLASTIC"/>
    <property type="match status" value="1"/>
</dbReference>
<evidence type="ECO:0000259" key="12">
    <source>
        <dbReference type="PROSITE" id="PS50989"/>
    </source>
</evidence>
<dbReference type="SUPFAM" id="SSF52096">
    <property type="entry name" value="ClpP/crotonase"/>
    <property type="match status" value="1"/>
</dbReference>
<evidence type="ECO:0000256" key="3">
    <source>
        <dbReference type="ARBA" id="ARBA00022679"/>
    </source>
</evidence>
<gene>
    <name evidence="11 13" type="primary">accA</name>
    <name evidence="13" type="ORF">PSEHALCIP103_00221</name>
</gene>
<evidence type="ECO:0000313" key="14">
    <source>
        <dbReference type="Proteomes" id="UP001152447"/>
    </source>
</evidence>
<dbReference type="Pfam" id="PF03255">
    <property type="entry name" value="ACCA"/>
    <property type="match status" value="1"/>
</dbReference>
<dbReference type="GO" id="GO:0016743">
    <property type="term" value="F:carboxyl- or carbamoyltransferase activity"/>
    <property type="evidence" value="ECO:0007669"/>
    <property type="project" value="UniProtKB-UniRule"/>
</dbReference>
<dbReference type="NCBIfam" id="NF004344">
    <property type="entry name" value="PRK05724.1"/>
    <property type="match status" value="1"/>
</dbReference>
<dbReference type="InterPro" id="IPR011763">
    <property type="entry name" value="COA_CT_C"/>
</dbReference>
<evidence type="ECO:0000256" key="10">
    <source>
        <dbReference type="ARBA" id="ARBA00058482"/>
    </source>
</evidence>
<evidence type="ECO:0000256" key="7">
    <source>
        <dbReference type="ARBA" id="ARBA00023098"/>
    </source>
</evidence>
<evidence type="ECO:0000256" key="8">
    <source>
        <dbReference type="ARBA" id="ARBA00023160"/>
    </source>
</evidence>
<keyword evidence="5 11" id="KW-0276">Fatty acid metabolism</keyword>
<proteinExistence type="inferred from homology"/>
<organism evidence="13 14">
    <name type="scientific">Pseudoalteromonas haloplanktis</name>
    <name type="common">Alteromonas haloplanktis</name>
    <dbReference type="NCBI Taxonomy" id="228"/>
    <lineage>
        <taxon>Bacteria</taxon>
        <taxon>Pseudomonadati</taxon>
        <taxon>Pseudomonadota</taxon>
        <taxon>Gammaproteobacteria</taxon>
        <taxon>Alteromonadales</taxon>
        <taxon>Pseudoalteromonadaceae</taxon>
        <taxon>Pseudoalteromonas</taxon>
    </lineage>
</organism>
<keyword evidence="4 11" id="KW-0547">Nucleotide-binding</keyword>
<dbReference type="GO" id="GO:2001295">
    <property type="term" value="P:malonyl-CoA biosynthetic process"/>
    <property type="evidence" value="ECO:0007669"/>
    <property type="project" value="UniProtKB-UniRule"/>
</dbReference>
<dbReference type="Proteomes" id="UP001152447">
    <property type="component" value="Unassembled WGS sequence"/>
</dbReference>
<reference evidence="13" key="1">
    <citation type="submission" date="2022-07" db="EMBL/GenBank/DDBJ databases">
        <authorList>
            <person name="Criscuolo A."/>
        </authorList>
    </citation>
    <scope>NUCLEOTIDE SEQUENCE</scope>
    <source>
        <strain evidence="13">CIP103197</strain>
    </source>
</reference>
<dbReference type="PANTHER" id="PTHR42853">
    <property type="entry name" value="ACETYL-COENZYME A CARBOXYLASE CARBOXYL TRANSFERASE SUBUNIT ALPHA"/>
    <property type="match status" value="1"/>
</dbReference>
<dbReference type="PROSITE" id="PS50989">
    <property type="entry name" value="COA_CT_CTER"/>
    <property type="match status" value="1"/>
</dbReference>
<keyword evidence="8 11" id="KW-0275">Fatty acid biosynthesis</keyword>
<dbReference type="AlphaFoldDB" id="A0A9W4QRX9"/>
<comment type="caution">
    <text evidence="13">The sequence shown here is derived from an EMBL/GenBank/DDBJ whole genome shotgun (WGS) entry which is preliminary data.</text>
</comment>
<feature type="domain" description="CoA carboxyltransferase C-terminal" evidence="12">
    <location>
        <begin position="41"/>
        <end position="295"/>
    </location>
</feature>
<evidence type="ECO:0000256" key="4">
    <source>
        <dbReference type="ARBA" id="ARBA00022741"/>
    </source>
</evidence>
<evidence type="ECO:0000313" key="13">
    <source>
        <dbReference type="EMBL" id="CAH9050582.1"/>
    </source>
</evidence>
<evidence type="ECO:0000256" key="11">
    <source>
        <dbReference type="HAMAP-Rule" id="MF_00823"/>
    </source>
</evidence>
<evidence type="ECO:0000256" key="5">
    <source>
        <dbReference type="ARBA" id="ARBA00022832"/>
    </source>
</evidence>
<dbReference type="PRINTS" id="PR01069">
    <property type="entry name" value="ACCCTRFRASEA"/>
</dbReference>
<comment type="catalytic activity">
    <reaction evidence="9 11">
        <text>N(6)-carboxybiotinyl-L-lysyl-[protein] + acetyl-CoA = N(6)-biotinyl-L-lysyl-[protein] + malonyl-CoA</text>
        <dbReference type="Rhea" id="RHEA:54728"/>
        <dbReference type="Rhea" id="RHEA-COMP:10505"/>
        <dbReference type="Rhea" id="RHEA-COMP:10506"/>
        <dbReference type="ChEBI" id="CHEBI:57288"/>
        <dbReference type="ChEBI" id="CHEBI:57384"/>
        <dbReference type="ChEBI" id="CHEBI:83144"/>
        <dbReference type="ChEBI" id="CHEBI:83145"/>
        <dbReference type="EC" id="2.1.3.15"/>
    </reaction>
</comment>
<dbReference type="NCBIfam" id="NF041504">
    <property type="entry name" value="AccA_sub"/>
    <property type="match status" value="1"/>
</dbReference>
<dbReference type="NCBIfam" id="TIGR00513">
    <property type="entry name" value="accA"/>
    <property type="match status" value="1"/>
</dbReference>
<comment type="function">
    <text evidence="10 11">Component of the acetyl coenzyme A carboxylase (ACC) complex. First, biotin carboxylase catalyzes the carboxylation of biotin on its carrier protein (BCCP) and then the CO(2) group is transferred by the carboxyltransferase to acetyl-CoA to form malonyl-CoA.</text>
</comment>
<dbReference type="RefSeq" id="WP_008467493.1">
    <property type="nucleotide sequence ID" value="NZ_CAMAPB010000002.1"/>
</dbReference>
<comment type="similarity">
    <text evidence="11">Belongs to the AccA family.</text>
</comment>
<dbReference type="HAMAP" id="MF_00823">
    <property type="entry name" value="AcetylCoA_CT_alpha"/>
    <property type="match status" value="1"/>
</dbReference>
<comment type="pathway">
    <text evidence="1 11">Lipid metabolism; malonyl-CoA biosynthesis; malonyl-CoA from acetyl-CoA: step 1/1.</text>
</comment>
<name>A0A9W4QRX9_PSEHA</name>
<evidence type="ECO:0000256" key="2">
    <source>
        <dbReference type="ARBA" id="ARBA00022516"/>
    </source>
</evidence>
<evidence type="ECO:0000256" key="1">
    <source>
        <dbReference type="ARBA" id="ARBA00004956"/>
    </source>
</evidence>
<keyword evidence="3 11" id="KW-0808">Transferase</keyword>
<evidence type="ECO:0000256" key="9">
    <source>
        <dbReference type="ARBA" id="ARBA00049152"/>
    </source>
</evidence>
<dbReference type="GO" id="GO:0005524">
    <property type="term" value="F:ATP binding"/>
    <property type="evidence" value="ECO:0007669"/>
    <property type="project" value="UniProtKB-KW"/>
</dbReference>
<protein>
    <recommendedName>
        <fullName evidence="11">Acetyl-coenzyme A carboxylase carboxyl transferase subunit alpha</fullName>
        <shortName evidence="11">ACCase subunit alpha</shortName>
        <shortName evidence="11">Acetyl-CoA carboxylase carboxyltransferase subunit alpha</shortName>
        <ecNumber evidence="11">2.1.3.15</ecNumber>
    </recommendedName>
</protein>
<dbReference type="GO" id="GO:0009317">
    <property type="term" value="C:acetyl-CoA carboxylase complex"/>
    <property type="evidence" value="ECO:0007669"/>
    <property type="project" value="InterPro"/>
</dbReference>
<dbReference type="Gene3D" id="3.90.226.10">
    <property type="entry name" value="2-enoyl-CoA Hydratase, Chain A, domain 1"/>
    <property type="match status" value="1"/>
</dbReference>
<accession>A0A9W4QRX9</accession>
<dbReference type="EMBL" id="CAMAPB010000002">
    <property type="protein sequence ID" value="CAH9050582.1"/>
    <property type="molecule type" value="Genomic_DNA"/>
</dbReference>
<dbReference type="InterPro" id="IPR001095">
    <property type="entry name" value="Acetyl_CoA_COase_a_su"/>
</dbReference>
<keyword evidence="14" id="KW-1185">Reference proteome</keyword>